<dbReference type="EMBL" id="JASBNA010000035">
    <property type="protein sequence ID" value="KAK7682484.1"/>
    <property type="molecule type" value="Genomic_DNA"/>
</dbReference>
<reference evidence="2 3" key="1">
    <citation type="submission" date="2022-09" db="EMBL/GenBank/DDBJ databases">
        <authorList>
            <person name="Palmer J.M."/>
        </authorList>
    </citation>
    <scope>NUCLEOTIDE SEQUENCE [LARGE SCALE GENOMIC DNA]</scope>
    <source>
        <strain evidence="2 3">DSM 7382</strain>
    </source>
</reference>
<feature type="compositionally biased region" description="Polar residues" evidence="1">
    <location>
        <begin position="1"/>
        <end position="24"/>
    </location>
</feature>
<feature type="compositionally biased region" description="Basic and acidic residues" evidence="1">
    <location>
        <begin position="29"/>
        <end position="49"/>
    </location>
</feature>
<gene>
    <name evidence="2" type="ORF">QCA50_014284</name>
</gene>
<evidence type="ECO:0000256" key="1">
    <source>
        <dbReference type="SAM" id="MobiDB-lite"/>
    </source>
</evidence>
<feature type="region of interest" description="Disordered" evidence="1">
    <location>
        <begin position="76"/>
        <end position="98"/>
    </location>
</feature>
<feature type="compositionally biased region" description="Gly residues" evidence="1">
    <location>
        <begin position="77"/>
        <end position="92"/>
    </location>
</feature>
<dbReference type="AlphaFoldDB" id="A0AAW0FSG1"/>
<sequence>MDRSTYSPPSSPRLGTTTITSSGLIQGRQKVESKKKEVEAKARQAEERTEKLRRQKLEEYNRLHVDVQARKKRFEMGGAGQAGESGLHGAGISGRNIR</sequence>
<feature type="region of interest" description="Disordered" evidence="1">
    <location>
        <begin position="1"/>
        <end position="49"/>
    </location>
</feature>
<proteinExistence type="predicted"/>
<accession>A0AAW0FSG1</accession>
<comment type="caution">
    <text evidence="2">The sequence shown here is derived from an EMBL/GenBank/DDBJ whole genome shotgun (WGS) entry which is preliminary data.</text>
</comment>
<name>A0AAW0FSG1_9APHY</name>
<protein>
    <submittedName>
        <fullName evidence="2">Uncharacterized protein</fullName>
    </submittedName>
</protein>
<organism evidence="2 3">
    <name type="scientific">Cerrena zonata</name>
    <dbReference type="NCBI Taxonomy" id="2478898"/>
    <lineage>
        <taxon>Eukaryota</taxon>
        <taxon>Fungi</taxon>
        <taxon>Dikarya</taxon>
        <taxon>Basidiomycota</taxon>
        <taxon>Agaricomycotina</taxon>
        <taxon>Agaricomycetes</taxon>
        <taxon>Polyporales</taxon>
        <taxon>Cerrenaceae</taxon>
        <taxon>Cerrena</taxon>
    </lineage>
</organism>
<dbReference type="Proteomes" id="UP001385951">
    <property type="component" value="Unassembled WGS sequence"/>
</dbReference>
<evidence type="ECO:0000313" key="2">
    <source>
        <dbReference type="EMBL" id="KAK7682484.1"/>
    </source>
</evidence>
<evidence type="ECO:0000313" key="3">
    <source>
        <dbReference type="Proteomes" id="UP001385951"/>
    </source>
</evidence>
<keyword evidence="3" id="KW-1185">Reference proteome</keyword>